<dbReference type="Proteomes" id="UP000265120">
    <property type="component" value="Chromosome 17"/>
</dbReference>
<reference evidence="2 3" key="1">
    <citation type="journal article" date="2014" name="Nat. Genet.">
        <title>Whole-genome sequence of a flatfish provides insights into ZW sex chromosome evolution and adaptation to a benthic lifestyle.</title>
        <authorList>
            <person name="Chen S."/>
            <person name="Zhang G."/>
            <person name="Shao C."/>
            <person name="Huang Q."/>
            <person name="Liu G."/>
            <person name="Zhang P."/>
            <person name="Song W."/>
            <person name="An N."/>
            <person name="Chalopin D."/>
            <person name="Volff J.N."/>
            <person name="Hong Y."/>
            <person name="Li Q."/>
            <person name="Sha Z."/>
            <person name="Zhou H."/>
            <person name="Xie M."/>
            <person name="Yu Q."/>
            <person name="Liu Y."/>
            <person name="Xiang H."/>
            <person name="Wang N."/>
            <person name="Wu K."/>
            <person name="Yang C."/>
            <person name="Zhou Q."/>
            <person name="Liao X."/>
            <person name="Yang L."/>
            <person name="Hu Q."/>
            <person name="Zhang J."/>
            <person name="Meng L."/>
            <person name="Jin L."/>
            <person name="Tian Y."/>
            <person name="Lian J."/>
            <person name="Yang J."/>
            <person name="Miao G."/>
            <person name="Liu S."/>
            <person name="Liang Z."/>
            <person name="Yan F."/>
            <person name="Li Y."/>
            <person name="Sun B."/>
            <person name="Zhang H."/>
            <person name="Zhang J."/>
            <person name="Zhu Y."/>
            <person name="Du M."/>
            <person name="Zhao Y."/>
            <person name="Schartl M."/>
            <person name="Tang Q."/>
            <person name="Wang J."/>
        </authorList>
    </citation>
    <scope>NUCLEOTIDE SEQUENCE</scope>
</reference>
<dbReference type="Pfam" id="PF15882">
    <property type="entry name" value="DUF4735"/>
    <property type="match status" value="1"/>
</dbReference>
<evidence type="ECO:0000313" key="2">
    <source>
        <dbReference type="Ensembl" id="ENSCSEP00000013889.1"/>
    </source>
</evidence>
<dbReference type="GeneID" id="103393478"/>
<dbReference type="GO" id="GO:0016020">
    <property type="term" value="C:membrane"/>
    <property type="evidence" value="ECO:0007669"/>
    <property type="project" value="TreeGrafter"/>
</dbReference>
<dbReference type="KEGG" id="csem:103393478"/>
<reference evidence="2" key="2">
    <citation type="submission" date="2025-08" db="UniProtKB">
        <authorList>
            <consortium name="Ensembl"/>
        </authorList>
    </citation>
    <scope>IDENTIFICATION</scope>
</reference>
<dbReference type="Ensembl" id="ENSCSET00000014051.1">
    <property type="protein sequence ID" value="ENSCSEP00000013889.1"/>
    <property type="gene ID" value="ENSCSEG00000008935.1"/>
</dbReference>
<proteinExistence type="predicted"/>
<dbReference type="RefSeq" id="XP_008328684.1">
    <property type="nucleotide sequence ID" value="XM_008330462.2"/>
</dbReference>
<dbReference type="InParanoid" id="A0A3P8VHZ0"/>
<dbReference type="OMA" id="MTRPGCS"/>
<feature type="signal peptide" evidence="1">
    <location>
        <begin position="1"/>
        <end position="26"/>
    </location>
</feature>
<feature type="chain" id="PRO_5017959465" evidence="1">
    <location>
        <begin position="27"/>
        <end position="358"/>
    </location>
</feature>
<organism evidence="2 3">
    <name type="scientific">Cynoglossus semilaevis</name>
    <name type="common">Tongue sole</name>
    <dbReference type="NCBI Taxonomy" id="244447"/>
    <lineage>
        <taxon>Eukaryota</taxon>
        <taxon>Metazoa</taxon>
        <taxon>Chordata</taxon>
        <taxon>Craniata</taxon>
        <taxon>Vertebrata</taxon>
        <taxon>Euteleostomi</taxon>
        <taxon>Actinopterygii</taxon>
        <taxon>Neopterygii</taxon>
        <taxon>Teleostei</taxon>
        <taxon>Neoteleostei</taxon>
        <taxon>Acanthomorphata</taxon>
        <taxon>Carangaria</taxon>
        <taxon>Pleuronectiformes</taxon>
        <taxon>Pleuronectoidei</taxon>
        <taxon>Cynoglossidae</taxon>
        <taxon>Cynoglossinae</taxon>
        <taxon>Cynoglossus</taxon>
    </lineage>
</organism>
<dbReference type="GO" id="GO:0005829">
    <property type="term" value="C:cytosol"/>
    <property type="evidence" value="ECO:0007669"/>
    <property type="project" value="TreeGrafter"/>
</dbReference>
<dbReference type="InterPro" id="IPR031751">
    <property type="entry name" value="DUF4735"/>
</dbReference>
<protein>
    <submittedName>
        <fullName evidence="2">Chromosome 16 open reading frame 89</fullName>
    </submittedName>
</protein>
<name>A0A3P8VHZ0_CYNSE</name>
<sequence>MMRTVGLLSAAVLALLLATAVRCSRAEMIDEILNSLSKGAAFLERQREHINLDGVVGFLVLQAELKEAVRTWPHTDMVSWSQRTTAVALVQHLDQSFEKAVLALQQNDPQYYREFEPLLSWTFWTVPQEWSATDPSLVYSTTLSTECYDEQLSDKCLTLLLGTWKINGTPCIVTKPCRDTMTRFGCPHYSLSHQLLYFIIGKMRGCTNLLKGDTRASRINMTEKNYEKIFCSNMMKTNEDIVQNGLNQQNVDIFVENILICGLAGFSDFFKTDWLQHILRLQDDELGCFGRDQNIMSQMIGDELLEQLQPQLQRRVKRREKVLPDGCSSHMTAVAVGALGGYLNYFLTEQDITKRPLS</sequence>
<dbReference type="FunCoup" id="A0A3P8VHZ0">
    <property type="interactions" value="652"/>
</dbReference>
<evidence type="ECO:0000256" key="1">
    <source>
        <dbReference type="SAM" id="SignalP"/>
    </source>
</evidence>
<evidence type="ECO:0000313" key="3">
    <source>
        <dbReference type="Proteomes" id="UP000265120"/>
    </source>
</evidence>
<dbReference type="GeneTree" id="ENSGT00390000013433"/>
<dbReference type="CTD" id="136713208"/>
<dbReference type="AlphaFoldDB" id="A0A3P8VHZ0"/>
<keyword evidence="3" id="KW-1185">Reference proteome</keyword>
<dbReference type="STRING" id="244447.ENSCSEP00000013889"/>
<dbReference type="PANTHER" id="PTHR33539:SF1">
    <property type="entry name" value="UPF0764 PROTEIN C16ORF89"/>
    <property type="match status" value="1"/>
</dbReference>
<dbReference type="OrthoDB" id="5949187at2759"/>
<dbReference type="PANTHER" id="PTHR33539">
    <property type="entry name" value="UPF0764 PROTEIN C16ORF89"/>
    <property type="match status" value="1"/>
</dbReference>
<keyword evidence="1" id="KW-0732">Signal</keyword>
<accession>A0A3P8VHZ0</accession>
<reference evidence="2" key="3">
    <citation type="submission" date="2025-09" db="UniProtKB">
        <authorList>
            <consortium name="Ensembl"/>
        </authorList>
    </citation>
    <scope>IDENTIFICATION</scope>
</reference>